<dbReference type="NCBIfam" id="NF040576">
    <property type="entry name" value="T2SS_GspM_XpsM"/>
    <property type="match status" value="1"/>
</dbReference>
<evidence type="ECO:0000313" key="1">
    <source>
        <dbReference type="EMBL" id="MBB3064711.1"/>
    </source>
</evidence>
<name>A0A839SPH5_9PROT</name>
<proteinExistence type="predicted"/>
<evidence type="ECO:0000313" key="2">
    <source>
        <dbReference type="Proteomes" id="UP000581135"/>
    </source>
</evidence>
<dbReference type="EMBL" id="JACHXA010000002">
    <property type="protein sequence ID" value="MBB3064711.1"/>
    <property type="molecule type" value="Genomic_DNA"/>
</dbReference>
<sequence>MSSLGRLPGWQQDLLALLLLGVLLAGFAAAFLELRDTTRDLRAKADATGRSIPKVEHFIDSRQALEDLRQTLETDGSDKASLLLARSPNLAGAELQQRLNTIIENRGGRVDTSLVLAQNDDGRFQRITVRVNAALDVAQLQGVLWEIESGEPLLFVEEMAIQPTKTRRDQQARNQRPNLQVSLTVHGFISALEASDG</sequence>
<gene>
    <name evidence="1" type="ORF">FHR98_000983</name>
</gene>
<reference evidence="1 2" key="1">
    <citation type="submission" date="2020-08" db="EMBL/GenBank/DDBJ databases">
        <title>Genomic Encyclopedia of Type Strains, Phase III (KMG-III): the genomes of soil and plant-associated and newly described type strains.</title>
        <authorList>
            <person name="Whitman W."/>
        </authorList>
    </citation>
    <scope>NUCLEOTIDE SEQUENCE [LARGE SCALE GENOMIC DNA]</scope>
    <source>
        <strain evidence="1 2">CECT 8803</strain>
    </source>
</reference>
<dbReference type="RefSeq" id="WP_183415510.1">
    <property type="nucleotide sequence ID" value="NZ_JACHXA010000002.1"/>
</dbReference>
<accession>A0A839SPH5</accession>
<dbReference type="AlphaFoldDB" id="A0A839SPH5"/>
<dbReference type="InterPro" id="IPR034756">
    <property type="entry name" value="T2SSM_b"/>
</dbReference>
<comment type="caution">
    <text evidence="1">The sequence shown here is derived from an EMBL/GenBank/DDBJ whole genome shotgun (WGS) entry which is preliminary data.</text>
</comment>
<organism evidence="1 2">
    <name type="scientific">Limibacillus halophilus</name>
    <dbReference type="NCBI Taxonomy" id="1579333"/>
    <lineage>
        <taxon>Bacteria</taxon>
        <taxon>Pseudomonadati</taxon>
        <taxon>Pseudomonadota</taxon>
        <taxon>Alphaproteobacteria</taxon>
        <taxon>Rhodospirillales</taxon>
        <taxon>Rhodovibrionaceae</taxon>
        <taxon>Limibacillus</taxon>
    </lineage>
</organism>
<dbReference type="Pfam" id="PF10741">
    <property type="entry name" value="T2SSM_b"/>
    <property type="match status" value="1"/>
</dbReference>
<keyword evidence="2" id="KW-1185">Reference proteome</keyword>
<protein>
    <submittedName>
        <fullName evidence="1">General secretion pathway protein M</fullName>
    </submittedName>
</protein>
<dbReference type="Proteomes" id="UP000581135">
    <property type="component" value="Unassembled WGS sequence"/>
</dbReference>